<sequence>MADQSNKSTANPDFIDFDALFLMSMIETNIGFDSDKFSDDHWAKYAAACGMSVPYAKRIFGEGKEQYFAAKRGEIPIKGHPERGTYYYKSAGPSQDEPAQQAGKEKSKEEQHEGARTK</sequence>
<keyword evidence="3" id="KW-1185">Reference proteome</keyword>
<dbReference type="Proteomes" id="UP001396898">
    <property type="component" value="Unassembled WGS sequence"/>
</dbReference>
<name>A0ABR1RCB5_9PEZI</name>
<evidence type="ECO:0008006" key="4">
    <source>
        <dbReference type="Google" id="ProtNLM"/>
    </source>
</evidence>
<evidence type="ECO:0000313" key="3">
    <source>
        <dbReference type="Proteomes" id="UP001396898"/>
    </source>
</evidence>
<protein>
    <recommendedName>
        <fullName evidence="4">Helix-turn-helix DNA binding domain protein</fullName>
    </recommendedName>
</protein>
<proteinExistence type="predicted"/>
<dbReference type="EMBL" id="JAQQWI010000016">
    <property type="protein sequence ID" value="KAK8008258.1"/>
    <property type="molecule type" value="Genomic_DNA"/>
</dbReference>
<evidence type="ECO:0000313" key="2">
    <source>
        <dbReference type="EMBL" id="KAK8008258.1"/>
    </source>
</evidence>
<accession>A0ABR1RCB5</accession>
<gene>
    <name evidence="2" type="ORF">PG991_010809</name>
</gene>
<organism evidence="2 3">
    <name type="scientific">Apiospora marii</name>
    <dbReference type="NCBI Taxonomy" id="335849"/>
    <lineage>
        <taxon>Eukaryota</taxon>
        <taxon>Fungi</taxon>
        <taxon>Dikarya</taxon>
        <taxon>Ascomycota</taxon>
        <taxon>Pezizomycotina</taxon>
        <taxon>Sordariomycetes</taxon>
        <taxon>Xylariomycetidae</taxon>
        <taxon>Amphisphaeriales</taxon>
        <taxon>Apiosporaceae</taxon>
        <taxon>Apiospora</taxon>
    </lineage>
</organism>
<reference evidence="2 3" key="1">
    <citation type="submission" date="2023-01" db="EMBL/GenBank/DDBJ databases">
        <title>Analysis of 21 Apiospora genomes using comparative genomics revels a genus with tremendous synthesis potential of carbohydrate active enzymes and secondary metabolites.</title>
        <authorList>
            <person name="Sorensen T."/>
        </authorList>
    </citation>
    <scope>NUCLEOTIDE SEQUENCE [LARGE SCALE GENOMIC DNA]</scope>
    <source>
        <strain evidence="2 3">CBS 20057</strain>
    </source>
</reference>
<evidence type="ECO:0000256" key="1">
    <source>
        <dbReference type="SAM" id="MobiDB-lite"/>
    </source>
</evidence>
<feature type="region of interest" description="Disordered" evidence="1">
    <location>
        <begin position="77"/>
        <end position="118"/>
    </location>
</feature>
<comment type="caution">
    <text evidence="2">The sequence shown here is derived from an EMBL/GenBank/DDBJ whole genome shotgun (WGS) entry which is preliminary data.</text>
</comment>
<feature type="compositionally biased region" description="Basic and acidic residues" evidence="1">
    <location>
        <begin position="103"/>
        <end position="118"/>
    </location>
</feature>